<reference evidence="5" key="2">
    <citation type="submission" date="2020-09" db="EMBL/GenBank/DDBJ databases">
        <authorList>
            <person name="Sun Q."/>
            <person name="Kim S."/>
        </authorList>
    </citation>
    <scope>NUCLEOTIDE SEQUENCE</scope>
    <source>
        <strain evidence="5">KCTC 12113</strain>
    </source>
</reference>
<gene>
    <name evidence="5" type="ORF">GCM10007383_20860</name>
</gene>
<dbReference type="GO" id="GO:0016787">
    <property type="term" value="F:hydrolase activity"/>
    <property type="evidence" value="ECO:0007669"/>
    <property type="project" value="UniProtKB-KW"/>
</dbReference>
<dbReference type="EMBL" id="BMWP01000012">
    <property type="protein sequence ID" value="GGW35674.1"/>
    <property type="molecule type" value="Genomic_DNA"/>
</dbReference>
<dbReference type="SUPFAM" id="SSF55816">
    <property type="entry name" value="5'-nucleotidase (syn. UDP-sugar hydrolase), C-terminal domain"/>
    <property type="match status" value="1"/>
</dbReference>
<protein>
    <submittedName>
        <fullName evidence="5">Bifunctional metallophosphatase/5'-nucleotidase</fullName>
    </submittedName>
</protein>
<keyword evidence="1" id="KW-0732">Signal</keyword>
<evidence type="ECO:0000313" key="6">
    <source>
        <dbReference type="Proteomes" id="UP000634668"/>
    </source>
</evidence>
<feature type="domain" description="Calcineurin-like phosphoesterase" evidence="3">
    <location>
        <begin position="5"/>
        <end position="216"/>
    </location>
</feature>
<proteinExistence type="inferred from homology"/>
<evidence type="ECO:0000256" key="2">
    <source>
        <dbReference type="RuleBase" id="RU362119"/>
    </source>
</evidence>
<dbReference type="AlphaFoldDB" id="A0A918IW87"/>
<dbReference type="Proteomes" id="UP000634668">
    <property type="component" value="Unassembled WGS sequence"/>
</dbReference>
<dbReference type="InterPro" id="IPR036907">
    <property type="entry name" value="5'-Nucleotdase_C_sf"/>
</dbReference>
<keyword evidence="2" id="KW-0547">Nucleotide-binding</keyword>
<dbReference type="RefSeq" id="WP_026813218.1">
    <property type="nucleotide sequence ID" value="NZ_BMWP01000012.1"/>
</dbReference>
<dbReference type="PANTHER" id="PTHR11575:SF24">
    <property type="entry name" value="5'-NUCLEOTIDASE"/>
    <property type="match status" value="1"/>
</dbReference>
<evidence type="ECO:0000259" key="3">
    <source>
        <dbReference type="Pfam" id="PF00149"/>
    </source>
</evidence>
<dbReference type="GO" id="GO:0030288">
    <property type="term" value="C:outer membrane-bounded periplasmic space"/>
    <property type="evidence" value="ECO:0007669"/>
    <property type="project" value="TreeGrafter"/>
</dbReference>
<feature type="domain" description="5'-Nucleotidase C-terminal" evidence="4">
    <location>
        <begin position="317"/>
        <end position="427"/>
    </location>
</feature>
<dbReference type="InterPro" id="IPR006179">
    <property type="entry name" value="5_nucleotidase/apyrase"/>
</dbReference>
<comment type="caution">
    <text evidence="5">The sequence shown here is derived from an EMBL/GenBank/DDBJ whole genome shotgun (WGS) entry which is preliminary data.</text>
</comment>
<dbReference type="InterPro" id="IPR004843">
    <property type="entry name" value="Calcineurin-like_PHP"/>
</dbReference>
<dbReference type="PRINTS" id="PR01607">
    <property type="entry name" value="APYRASEFAMLY"/>
</dbReference>
<accession>A0A918IW87</accession>
<dbReference type="GO" id="GO:0009166">
    <property type="term" value="P:nucleotide catabolic process"/>
    <property type="evidence" value="ECO:0007669"/>
    <property type="project" value="InterPro"/>
</dbReference>
<evidence type="ECO:0000313" key="5">
    <source>
        <dbReference type="EMBL" id="GGW35674.1"/>
    </source>
</evidence>
<dbReference type="InterPro" id="IPR029052">
    <property type="entry name" value="Metallo-depent_PP-like"/>
</dbReference>
<dbReference type="Gene3D" id="3.90.780.10">
    <property type="entry name" value="5'-Nucleotidase, C-terminal domain"/>
    <property type="match status" value="1"/>
</dbReference>
<organism evidence="5 6">
    <name type="scientific">Arenibacter certesii</name>
    <dbReference type="NCBI Taxonomy" id="228955"/>
    <lineage>
        <taxon>Bacteria</taxon>
        <taxon>Pseudomonadati</taxon>
        <taxon>Bacteroidota</taxon>
        <taxon>Flavobacteriia</taxon>
        <taxon>Flavobacteriales</taxon>
        <taxon>Flavobacteriaceae</taxon>
        <taxon>Arenibacter</taxon>
    </lineage>
</organism>
<dbReference type="GO" id="GO:0000166">
    <property type="term" value="F:nucleotide binding"/>
    <property type="evidence" value="ECO:0007669"/>
    <property type="project" value="UniProtKB-KW"/>
</dbReference>
<keyword evidence="6" id="KW-1185">Reference proteome</keyword>
<comment type="similarity">
    <text evidence="2">Belongs to the 5'-nucleotidase family.</text>
</comment>
<reference evidence="5" key="1">
    <citation type="journal article" date="2014" name="Int. J. Syst. Evol. Microbiol.">
        <title>Complete genome sequence of Corynebacterium casei LMG S-19264T (=DSM 44701T), isolated from a smear-ripened cheese.</title>
        <authorList>
            <consortium name="US DOE Joint Genome Institute (JGI-PGF)"/>
            <person name="Walter F."/>
            <person name="Albersmeier A."/>
            <person name="Kalinowski J."/>
            <person name="Ruckert C."/>
        </authorList>
    </citation>
    <scope>NUCLEOTIDE SEQUENCE</scope>
    <source>
        <strain evidence="5">KCTC 12113</strain>
    </source>
</reference>
<evidence type="ECO:0000256" key="1">
    <source>
        <dbReference type="ARBA" id="ARBA00022729"/>
    </source>
</evidence>
<dbReference type="Pfam" id="PF02872">
    <property type="entry name" value="5_nucleotid_C"/>
    <property type="match status" value="1"/>
</dbReference>
<dbReference type="InterPro" id="IPR008334">
    <property type="entry name" value="5'-Nucleotdase_C"/>
</dbReference>
<keyword evidence="2" id="KW-0378">Hydrolase</keyword>
<name>A0A918IW87_9FLAO</name>
<dbReference type="SUPFAM" id="SSF56300">
    <property type="entry name" value="Metallo-dependent phosphatases"/>
    <property type="match status" value="1"/>
</dbReference>
<sequence>MKLDILFINDVHGYIAPHNELFYGKNGEYIAEAGGYARLHSKVEEIRMKNPNTLLFDGGDTFHGTKPIVDSKGEAMVPILNKMNFDAMTSHWDFAYGPEQHKTITDQLNYPNLACNIFKPNGELFSTPSKLFSMGGVTIGVIGVAALIVDKVMPPSFAGDLRFTDGLKEVPQHIDKLKKEGATVIILLSHNGMPQDTALLKQVEGIDICLSAHTHNRLYSPVKVKDAMLIQCGCHGSFIGRMTLDIEGGRIQSHWYELITIDDKIKENEAMKVLVDRILEGYKDIQNNIVGKTEQILHRYATINASLDELMHQGACFVTDTDICFSNGWRYGIPIDKGDITEDDLYNMAPMNPPVSVIELTGKEIKSMLEENLSRTFSCDPMKQMGGYAKRIFGLHLNIRIENPDGEKIQELLYKGNHIEMDKTYKVSFITVQGVPNKYGFNRQQTGFRLVEAIKRYLEAHPHFSPLKNKTYRLV</sequence>
<dbReference type="Pfam" id="PF00149">
    <property type="entry name" value="Metallophos"/>
    <property type="match status" value="1"/>
</dbReference>
<evidence type="ECO:0000259" key="4">
    <source>
        <dbReference type="Pfam" id="PF02872"/>
    </source>
</evidence>
<dbReference type="Gene3D" id="3.60.21.10">
    <property type="match status" value="1"/>
</dbReference>
<dbReference type="PANTHER" id="PTHR11575">
    <property type="entry name" value="5'-NUCLEOTIDASE-RELATED"/>
    <property type="match status" value="1"/>
</dbReference>